<gene>
    <name evidence="3" type="ORF">C6Y45_01820</name>
</gene>
<keyword evidence="4" id="KW-1185">Reference proteome</keyword>
<name>A0A2T4U9S4_9BACI</name>
<organism evidence="3 4">
    <name type="scientific">Alkalicoccus saliphilus</name>
    <dbReference type="NCBI Taxonomy" id="200989"/>
    <lineage>
        <taxon>Bacteria</taxon>
        <taxon>Bacillati</taxon>
        <taxon>Bacillota</taxon>
        <taxon>Bacilli</taxon>
        <taxon>Bacillales</taxon>
        <taxon>Bacillaceae</taxon>
        <taxon>Alkalicoccus</taxon>
    </lineage>
</organism>
<feature type="compositionally biased region" description="Basic and acidic residues" evidence="1">
    <location>
        <begin position="68"/>
        <end position="84"/>
    </location>
</feature>
<dbReference type="EMBL" id="PZJJ01000002">
    <property type="protein sequence ID" value="PTL40141.1"/>
    <property type="molecule type" value="Genomic_DNA"/>
</dbReference>
<sequence length="111" mass="11761">MLKYVLGGALIGAVISGITAALFNGETFLLITVVLGVLAFLPLIIKAFTSSQVPRPTLYGTSAPKRHTTIDADQSKNKQPEQKKKMNKTAASTAAGLMLLIVFFTGALIIL</sequence>
<evidence type="ECO:0000256" key="2">
    <source>
        <dbReference type="SAM" id="Phobius"/>
    </source>
</evidence>
<keyword evidence="2" id="KW-1133">Transmembrane helix</keyword>
<dbReference type="RefSeq" id="WP_107583318.1">
    <property type="nucleotide sequence ID" value="NZ_PZJJ01000002.1"/>
</dbReference>
<evidence type="ECO:0000313" key="3">
    <source>
        <dbReference type="EMBL" id="PTL40141.1"/>
    </source>
</evidence>
<dbReference type="OrthoDB" id="2974109at2"/>
<keyword evidence="2" id="KW-0812">Transmembrane</keyword>
<evidence type="ECO:0000256" key="1">
    <source>
        <dbReference type="SAM" id="MobiDB-lite"/>
    </source>
</evidence>
<evidence type="ECO:0008006" key="5">
    <source>
        <dbReference type="Google" id="ProtNLM"/>
    </source>
</evidence>
<feature type="transmembrane region" description="Helical" evidence="2">
    <location>
        <begin position="30"/>
        <end position="49"/>
    </location>
</feature>
<proteinExistence type="predicted"/>
<evidence type="ECO:0000313" key="4">
    <source>
        <dbReference type="Proteomes" id="UP000240509"/>
    </source>
</evidence>
<feature type="transmembrane region" description="Helical" evidence="2">
    <location>
        <begin position="90"/>
        <end position="110"/>
    </location>
</feature>
<dbReference type="AlphaFoldDB" id="A0A2T4U9S4"/>
<keyword evidence="2" id="KW-0472">Membrane</keyword>
<accession>A0A2T4U9S4</accession>
<protein>
    <recommendedName>
        <fullName evidence="5">DUF3899 domain-containing protein</fullName>
    </recommendedName>
</protein>
<feature type="region of interest" description="Disordered" evidence="1">
    <location>
        <begin position="56"/>
        <end position="87"/>
    </location>
</feature>
<comment type="caution">
    <text evidence="3">The sequence shown here is derived from an EMBL/GenBank/DDBJ whole genome shotgun (WGS) entry which is preliminary data.</text>
</comment>
<reference evidence="3 4" key="1">
    <citation type="submission" date="2018-03" db="EMBL/GenBank/DDBJ databases">
        <title>Alkalicoccus saliphilus sp. nov., isolated from a mineral pool.</title>
        <authorList>
            <person name="Zhao B."/>
        </authorList>
    </citation>
    <scope>NUCLEOTIDE SEQUENCE [LARGE SCALE GENOMIC DNA]</scope>
    <source>
        <strain evidence="3 4">6AG</strain>
    </source>
</reference>
<dbReference type="Proteomes" id="UP000240509">
    <property type="component" value="Unassembled WGS sequence"/>
</dbReference>